<dbReference type="CDD" id="cd01837">
    <property type="entry name" value="SGNH_plant_lipase_like"/>
    <property type="match status" value="2"/>
</dbReference>
<keyword evidence="7" id="KW-1185">Reference proteome</keyword>
<dbReference type="EnsemblPlants" id="OBART03G18380.1">
    <property type="protein sequence ID" value="OBART03G18380.1"/>
    <property type="gene ID" value="OBART03G18380"/>
</dbReference>
<reference evidence="6" key="1">
    <citation type="journal article" date="2009" name="Rice">
        <title>De Novo Next Generation Sequencing of Plant Genomes.</title>
        <authorList>
            <person name="Rounsley S."/>
            <person name="Marri P.R."/>
            <person name="Yu Y."/>
            <person name="He R."/>
            <person name="Sisneros N."/>
            <person name="Goicoechea J.L."/>
            <person name="Lee S.J."/>
            <person name="Angelova A."/>
            <person name="Kudrna D."/>
            <person name="Luo M."/>
            <person name="Affourtit J."/>
            <person name="Desany B."/>
            <person name="Knight J."/>
            <person name="Niazi F."/>
            <person name="Egholm M."/>
            <person name="Wing R.A."/>
        </authorList>
    </citation>
    <scope>NUCLEOTIDE SEQUENCE [LARGE SCALE GENOMIC DNA]</scope>
    <source>
        <strain evidence="6">cv. IRGC 105608</strain>
    </source>
</reference>
<dbReference type="Pfam" id="PF00657">
    <property type="entry name" value="Lipase_GDSL"/>
    <property type="match status" value="2"/>
</dbReference>
<dbReference type="PANTHER" id="PTHR22835:SF498">
    <property type="entry name" value="GDSL-LIKE LIPASE_ACYLHYDROLASE FAMILY PROTEIN, EXPRESSED"/>
    <property type="match status" value="1"/>
</dbReference>
<evidence type="ECO:0000256" key="3">
    <source>
        <dbReference type="ARBA" id="ARBA00022801"/>
    </source>
</evidence>
<evidence type="ECO:0000256" key="2">
    <source>
        <dbReference type="ARBA" id="ARBA00022729"/>
    </source>
</evidence>
<sequence>MTKLYMLLLFLILRGTPHAASTTTAGDGLGSGSFSRMFSFGDSATDTGNGATVNPNSSSNVLPYGETFFGHPTGRYCDGRITVDFIAVGLGLPFLPPFLRGKTAEDFWHGANFAVGGATALSRDFFKEKGFDVTNIPPYSLDVQMEWFKGLLDSLATTDKERMEIMSKSLFLMGEIGGNDYGYLFTQNRSFTKEIKPLVPKVTAKIENAIKVLINLGAKMIVVPGVFPVGCLPHYLAMFQSKSAPEDYDAFGCIMWLNDFSEYRNCALKRMLQQIPRNPTVTILYGDYSNNILEIIRHPVIHGFKRETVLVPCFMNGNLCPDPSIYISWDGLHLTEAAYKFININMNMENARMTYIVKRRESSSLSSPTMIPVLFLLCAHSASAAANSGGGGHLATGAGGDDGFSCFTRMFSFGDSITDTGNSATISPNASFNRLPYGETFFGRPTGRYSDGRLIVDFLAERLELPFLTPFLRGRETAAAEDFRHGANFAVGGATALRREFFEEMGLDLTNIPPYSLDVQVEWFKNVLHSLASADKERKKIMSKSMFIMGEIGGNDYNQPFFQNRSFINEIKPLVPKVISKIENAIKVLIDLGAKTIIVPGNFPIGCVPGYLGMFRNKLSPKDYDVFGCIKWLNDFSEYHNHALKRMMHRIPHDPTITILYGDYYNTALEITRHPAIHGWLLFVSGFKREIVFVACYKGGNSSMNLCPDPSTHISWDGLHLAEAAYKFVAHHMLHGPYLLNRPYLLNDFMYY</sequence>
<comment type="similarity">
    <text evidence="1">Belongs to the 'GDSL' lipolytic enzyme family.</text>
</comment>
<evidence type="ECO:0000256" key="5">
    <source>
        <dbReference type="SAM" id="SignalP"/>
    </source>
</evidence>
<dbReference type="InterPro" id="IPR036514">
    <property type="entry name" value="SGNH_hydro_sf"/>
</dbReference>
<dbReference type="HOGENOM" id="CLU_015101_15_1_1"/>
<dbReference type="InterPro" id="IPR001087">
    <property type="entry name" value="GDSL"/>
</dbReference>
<reference evidence="6" key="2">
    <citation type="submission" date="2015-03" db="UniProtKB">
        <authorList>
            <consortium name="EnsemblPlants"/>
        </authorList>
    </citation>
    <scope>IDENTIFICATION</scope>
</reference>
<evidence type="ECO:0008006" key="8">
    <source>
        <dbReference type="Google" id="ProtNLM"/>
    </source>
</evidence>
<evidence type="ECO:0000256" key="1">
    <source>
        <dbReference type="ARBA" id="ARBA00008668"/>
    </source>
</evidence>
<dbReference type="SUPFAM" id="SSF52266">
    <property type="entry name" value="SGNH hydrolase"/>
    <property type="match status" value="2"/>
</dbReference>
<keyword evidence="4" id="KW-0325">Glycoprotein</keyword>
<feature type="chain" id="PRO_5002261704" description="Esterase" evidence="5">
    <location>
        <begin position="20"/>
        <end position="752"/>
    </location>
</feature>
<name>A0A0D3FIT5_9ORYZ</name>
<dbReference type="PaxDb" id="65489-OBART03G18380.1"/>
<accession>A0A0D3FIT5</accession>
<dbReference type="Proteomes" id="UP000026960">
    <property type="component" value="Chromosome 3"/>
</dbReference>
<dbReference type="AlphaFoldDB" id="A0A0D3FIT5"/>
<dbReference type="InterPro" id="IPR035669">
    <property type="entry name" value="SGNH_plant_lipase-like"/>
</dbReference>
<protein>
    <recommendedName>
        <fullName evidence="8">Esterase</fullName>
    </recommendedName>
</protein>
<dbReference type="eggNOG" id="ENOG502QSMM">
    <property type="taxonomic scope" value="Eukaryota"/>
</dbReference>
<dbReference type="Gene3D" id="3.40.50.1110">
    <property type="entry name" value="SGNH hydrolase"/>
    <property type="match status" value="2"/>
</dbReference>
<dbReference type="STRING" id="65489.A0A0D3FIT5"/>
<proteinExistence type="inferred from homology"/>
<organism evidence="6">
    <name type="scientific">Oryza barthii</name>
    <dbReference type="NCBI Taxonomy" id="65489"/>
    <lineage>
        <taxon>Eukaryota</taxon>
        <taxon>Viridiplantae</taxon>
        <taxon>Streptophyta</taxon>
        <taxon>Embryophyta</taxon>
        <taxon>Tracheophyta</taxon>
        <taxon>Spermatophyta</taxon>
        <taxon>Magnoliopsida</taxon>
        <taxon>Liliopsida</taxon>
        <taxon>Poales</taxon>
        <taxon>Poaceae</taxon>
        <taxon>BOP clade</taxon>
        <taxon>Oryzoideae</taxon>
        <taxon>Oryzeae</taxon>
        <taxon>Oryzinae</taxon>
        <taxon>Oryza</taxon>
    </lineage>
</organism>
<keyword evidence="2 5" id="KW-0732">Signal</keyword>
<evidence type="ECO:0000313" key="7">
    <source>
        <dbReference type="Proteomes" id="UP000026960"/>
    </source>
</evidence>
<keyword evidence="3" id="KW-0378">Hydrolase</keyword>
<feature type="signal peptide" evidence="5">
    <location>
        <begin position="1"/>
        <end position="19"/>
    </location>
</feature>
<dbReference type="GO" id="GO:0016788">
    <property type="term" value="F:hydrolase activity, acting on ester bonds"/>
    <property type="evidence" value="ECO:0007669"/>
    <property type="project" value="InterPro"/>
</dbReference>
<evidence type="ECO:0000256" key="4">
    <source>
        <dbReference type="ARBA" id="ARBA00023180"/>
    </source>
</evidence>
<dbReference type="PANTHER" id="PTHR22835">
    <property type="entry name" value="ZINC FINGER FYVE DOMAIN CONTAINING PROTEIN"/>
    <property type="match status" value="1"/>
</dbReference>
<evidence type="ECO:0000313" key="6">
    <source>
        <dbReference type="EnsemblPlants" id="OBART03G18380.1"/>
    </source>
</evidence>
<dbReference type="Gramene" id="OBART03G18380.1">
    <property type="protein sequence ID" value="OBART03G18380.1"/>
    <property type="gene ID" value="OBART03G18380"/>
</dbReference>